<dbReference type="InterPro" id="IPR000073">
    <property type="entry name" value="AB_hydrolase_1"/>
</dbReference>
<dbReference type="AlphaFoldDB" id="D6A8E5"/>
<evidence type="ECO:0000259" key="2">
    <source>
        <dbReference type="Pfam" id="PF00561"/>
    </source>
</evidence>
<name>D6A8E5_STRV1</name>
<evidence type="ECO:0000313" key="4">
    <source>
        <dbReference type="Proteomes" id="UP000003824"/>
    </source>
</evidence>
<dbReference type="Proteomes" id="UP000003824">
    <property type="component" value="Unassembled WGS sequence"/>
</dbReference>
<dbReference type="PANTHER" id="PTHR43798">
    <property type="entry name" value="MONOACYLGLYCEROL LIPASE"/>
    <property type="match status" value="1"/>
</dbReference>
<feature type="compositionally biased region" description="Basic residues" evidence="1">
    <location>
        <begin position="13"/>
        <end position="61"/>
    </location>
</feature>
<feature type="domain" description="AB hydrolase-1" evidence="2">
    <location>
        <begin position="89"/>
        <end position="196"/>
    </location>
</feature>
<feature type="region of interest" description="Disordered" evidence="1">
    <location>
        <begin position="1"/>
        <end position="67"/>
    </location>
</feature>
<accession>D6A8E5</accession>
<dbReference type="GO" id="GO:0016787">
    <property type="term" value="F:hydrolase activity"/>
    <property type="evidence" value="ECO:0007669"/>
    <property type="project" value="UniProtKB-KW"/>
</dbReference>
<sequence length="343" mass="37018">MARVRPRDPQPPGRRHRSRPPPGRLRRPARRHRRPPARPQGHRHRRRHPLHRRRPGPRPRPRTPVTLQEPAVPASPLLHHHLVGPADAPPLVLGPSLGTSKAVWEPQLPSLSRRFRVLRFDLPGHGGSSADILPAPEPGRTTVGDLASLVLDLANQYGWSRFHYAGISLGGAIGAHLAAHHPDRVASLALVCSSAHFGAAQPWHERAGLVRLQGTAPLLETSPGRWFADRSFADSPFGRRLLGTLAAADPVGYAACCDALAAYDLRPDLATISAPTLVVGGALDTATPLKHARELAEGIADSVLKTIPCGHLAVETPRALQDVLVDHLRTACAEGTMRVPLPD</sequence>
<dbReference type="Gene3D" id="3.40.50.1820">
    <property type="entry name" value="alpha/beta hydrolase"/>
    <property type="match status" value="1"/>
</dbReference>
<evidence type="ECO:0000256" key="1">
    <source>
        <dbReference type="SAM" id="MobiDB-lite"/>
    </source>
</evidence>
<protein>
    <submittedName>
        <fullName evidence="3">3-oxoadipate enol-lactone hydrolase</fullName>
    </submittedName>
</protein>
<keyword evidence="3" id="KW-0378">Hydrolase</keyword>
<gene>
    <name evidence="3" type="ORF">SSFG_07164</name>
</gene>
<dbReference type="eggNOG" id="COG2021">
    <property type="taxonomic scope" value="Bacteria"/>
</dbReference>
<dbReference type="SUPFAM" id="SSF53474">
    <property type="entry name" value="alpha/beta-Hydrolases"/>
    <property type="match status" value="1"/>
</dbReference>
<dbReference type="InterPro" id="IPR029058">
    <property type="entry name" value="AB_hydrolase_fold"/>
</dbReference>
<dbReference type="EMBL" id="DS999641">
    <property type="protein sequence ID" value="EFE71928.2"/>
    <property type="molecule type" value="Genomic_DNA"/>
</dbReference>
<organism evidence="3 4">
    <name type="scientific">Streptomyces viridosporus (strain ATCC 14672 / DSM 40746 / JCM 4963 / KCTC 9882 / NRRL B-12104 / FH 1290)</name>
    <name type="common">Streptomyces ghanaensis</name>
    <dbReference type="NCBI Taxonomy" id="566461"/>
    <lineage>
        <taxon>Bacteria</taxon>
        <taxon>Bacillati</taxon>
        <taxon>Actinomycetota</taxon>
        <taxon>Actinomycetes</taxon>
        <taxon>Kitasatosporales</taxon>
        <taxon>Streptomycetaceae</taxon>
        <taxon>Streptomyces</taxon>
    </lineage>
</organism>
<dbReference type="Pfam" id="PF00561">
    <property type="entry name" value="Abhydrolase_1"/>
    <property type="match status" value="1"/>
</dbReference>
<dbReference type="PRINTS" id="PR00111">
    <property type="entry name" value="ABHYDROLASE"/>
</dbReference>
<proteinExistence type="predicted"/>
<reference evidence="4" key="1">
    <citation type="submission" date="2008-12" db="EMBL/GenBank/DDBJ databases">
        <title>Annotation of Streptomyces ghanaensis ATCC 14672.</title>
        <authorList>
            <consortium name="The Broad Institute Genome Sequencing Platform"/>
            <consortium name="Broad Institute Microbial Sequencing Center"/>
            <person name="Fischbach M."/>
            <person name="Ward D."/>
            <person name="Young S."/>
            <person name="Kodira C.D."/>
            <person name="Zeng Q."/>
            <person name="Koehrsen M."/>
            <person name="Godfrey P."/>
            <person name="Alvarado L."/>
            <person name="Berlin A.M."/>
            <person name="Borenstein D."/>
            <person name="Chen Z."/>
            <person name="Engels R."/>
            <person name="Freedman E."/>
            <person name="Gellesch M."/>
            <person name="Goldberg J."/>
            <person name="Griggs A."/>
            <person name="Gujja S."/>
            <person name="Heiman D.I."/>
            <person name="Hepburn T.A."/>
            <person name="Howarth C."/>
            <person name="Jen D."/>
            <person name="Larson L."/>
            <person name="Lewis B."/>
            <person name="Mehta T."/>
            <person name="Park D."/>
            <person name="Pearson M."/>
            <person name="Roberts A."/>
            <person name="Saif S."/>
            <person name="Shea T.D."/>
            <person name="Shenoy N."/>
            <person name="Sisk P."/>
            <person name="Stolte C."/>
            <person name="Sykes S.N."/>
            <person name="Walk T."/>
            <person name="White J."/>
            <person name="Yandava C."/>
            <person name="Straight P."/>
            <person name="Clardy J."/>
            <person name="Hung D."/>
            <person name="Kolter R."/>
            <person name="Mekalanos J."/>
            <person name="Walker S."/>
            <person name="Walsh C.T."/>
            <person name="Wieland B.L.C."/>
            <person name="Ilzarbe M."/>
            <person name="Galagan J."/>
            <person name="Nusbaum C."/>
            <person name="Birren B."/>
        </authorList>
    </citation>
    <scope>NUCLEOTIDE SEQUENCE [LARGE SCALE GENOMIC DNA]</scope>
    <source>
        <strain evidence="4">ATCC 14672 / DSM 40746 / JCM 4963 / KCTC 9882 / NRRL B-12104 / FH 1290</strain>
    </source>
</reference>
<dbReference type="InterPro" id="IPR050266">
    <property type="entry name" value="AB_hydrolase_sf"/>
</dbReference>
<evidence type="ECO:0000313" key="3">
    <source>
        <dbReference type="EMBL" id="EFE71928.2"/>
    </source>
</evidence>